<keyword evidence="3" id="KW-0408">Iron</keyword>
<comment type="caution">
    <text evidence="6">The sequence shown here is derived from an EMBL/GenBank/DDBJ whole genome shotgun (WGS) entry which is preliminary data.</text>
</comment>
<dbReference type="InterPro" id="IPR018967">
    <property type="entry name" value="FeS-contain_CDGSH-typ"/>
</dbReference>
<evidence type="ECO:0000256" key="1">
    <source>
        <dbReference type="ARBA" id="ARBA00022714"/>
    </source>
</evidence>
<dbReference type="Proteomes" id="UP000317716">
    <property type="component" value="Unassembled WGS sequence"/>
</dbReference>
<evidence type="ECO:0000313" key="7">
    <source>
        <dbReference type="Proteomes" id="UP000317716"/>
    </source>
</evidence>
<keyword evidence="1" id="KW-0001">2Fe-2S</keyword>
<organism evidence="6 7">
    <name type="scientific">Eiseniibacteriota bacterium</name>
    <dbReference type="NCBI Taxonomy" id="2212470"/>
    <lineage>
        <taxon>Bacteria</taxon>
        <taxon>Candidatus Eiseniibacteriota</taxon>
    </lineage>
</organism>
<protein>
    <submittedName>
        <fullName evidence="6">CDGSH iron-sulfur domain-containing protein</fullName>
    </submittedName>
</protein>
<dbReference type="GO" id="GO:0046872">
    <property type="term" value="F:metal ion binding"/>
    <property type="evidence" value="ECO:0007669"/>
    <property type="project" value="UniProtKB-KW"/>
</dbReference>
<dbReference type="InterPro" id="IPR042216">
    <property type="entry name" value="MitoNEET_CISD"/>
</dbReference>
<proteinExistence type="predicted"/>
<keyword evidence="4" id="KW-0411">Iron-sulfur</keyword>
<accession>A0A538SHT2</accession>
<evidence type="ECO:0000313" key="6">
    <source>
        <dbReference type="EMBL" id="TMQ50932.1"/>
    </source>
</evidence>
<dbReference type="Gene3D" id="3.40.5.90">
    <property type="entry name" value="CDGSH iron-sulfur domain, mitoNEET-type"/>
    <property type="match status" value="1"/>
</dbReference>
<dbReference type="EMBL" id="VBOS01000397">
    <property type="protein sequence ID" value="TMQ50932.1"/>
    <property type="molecule type" value="Genomic_DNA"/>
</dbReference>
<dbReference type="Pfam" id="PF09360">
    <property type="entry name" value="zf-CDGSH"/>
    <property type="match status" value="1"/>
</dbReference>
<reference evidence="6 7" key="1">
    <citation type="journal article" date="2019" name="Nat. Microbiol.">
        <title>Mediterranean grassland soil C-N compound turnover is dependent on rainfall and depth, and is mediated by genomically divergent microorganisms.</title>
        <authorList>
            <person name="Diamond S."/>
            <person name="Andeer P.F."/>
            <person name="Li Z."/>
            <person name="Crits-Christoph A."/>
            <person name="Burstein D."/>
            <person name="Anantharaman K."/>
            <person name="Lane K.R."/>
            <person name="Thomas B.C."/>
            <person name="Pan C."/>
            <person name="Northen T.R."/>
            <person name="Banfield J.F."/>
        </authorList>
    </citation>
    <scope>NUCLEOTIDE SEQUENCE [LARGE SCALE GENOMIC DNA]</scope>
    <source>
        <strain evidence="6">WS_2</strain>
    </source>
</reference>
<dbReference type="SMART" id="SM00704">
    <property type="entry name" value="ZnF_CDGSH"/>
    <property type="match status" value="1"/>
</dbReference>
<dbReference type="GO" id="GO:0005737">
    <property type="term" value="C:cytoplasm"/>
    <property type="evidence" value="ECO:0007669"/>
    <property type="project" value="UniProtKB-ARBA"/>
</dbReference>
<sequence>MATTRITVMNNGSLRVEGDFEVVDQEGRPFGLAGRTRVSLCRCGQSGNKPFCDSAHKTCGFQAAVVAFDLPPPAPKPSA</sequence>
<evidence type="ECO:0000256" key="4">
    <source>
        <dbReference type="ARBA" id="ARBA00023014"/>
    </source>
</evidence>
<dbReference type="AlphaFoldDB" id="A0A538SHT2"/>
<dbReference type="GO" id="GO:0051537">
    <property type="term" value="F:2 iron, 2 sulfur cluster binding"/>
    <property type="evidence" value="ECO:0007669"/>
    <property type="project" value="UniProtKB-KW"/>
</dbReference>
<name>A0A538SHT2_UNCEI</name>
<keyword evidence="2" id="KW-0479">Metal-binding</keyword>
<evidence type="ECO:0000256" key="2">
    <source>
        <dbReference type="ARBA" id="ARBA00022723"/>
    </source>
</evidence>
<gene>
    <name evidence="6" type="ORF">E6K72_11030</name>
</gene>
<evidence type="ECO:0000256" key="3">
    <source>
        <dbReference type="ARBA" id="ARBA00023004"/>
    </source>
</evidence>
<evidence type="ECO:0000259" key="5">
    <source>
        <dbReference type="SMART" id="SM00704"/>
    </source>
</evidence>
<feature type="domain" description="Iron-binding zinc finger CDGSH type" evidence="5">
    <location>
        <begin position="21"/>
        <end position="62"/>
    </location>
</feature>